<dbReference type="PANTHER" id="PTHR11451">
    <property type="entry name" value="THREONINE-TRNA LIGASE"/>
    <property type="match status" value="1"/>
</dbReference>
<dbReference type="InterPro" id="IPR033728">
    <property type="entry name" value="ThrRS_core"/>
</dbReference>
<evidence type="ECO:0000259" key="14">
    <source>
        <dbReference type="PROSITE" id="PS50862"/>
    </source>
</evidence>
<dbReference type="SUPFAM" id="SSF55681">
    <property type="entry name" value="Class II aaRS and biotin synthetases"/>
    <property type="match status" value="1"/>
</dbReference>
<dbReference type="InterPro" id="IPR012947">
    <property type="entry name" value="tRNA_SAD"/>
</dbReference>
<dbReference type="SUPFAM" id="SSF52954">
    <property type="entry name" value="Class II aaRS ABD-related"/>
    <property type="match status" value="1"/>
</dbReference>
<evidence type="ECO:0000256" key="2">
    <source>
        <dbReference type="ARBA" id="ARBA00022490"/>
    </source>
</evidence>
<dbReference type="Gene3D" id="3.30.980.10">
    <property type="entry name" value="Threonyl-trna Synthetase, Chain A, domain 2"/>
    <property type="match status" value="1"/>
</dbReference>
<evidence type="ECO:0000256" key="11">
    <source>
        <dbReference type="ARBA" id="ARBA00023146"/>
    </source>
</evidence>
<dbReference type="InterPro" id="IPR002320">
    <property type="entry name" value="Thr-tRNA-ligase_IIa"/>
</dbReference>
<dbReference type="GO" id="GO:0005737">
    <property type="term" value="C:cytoplasm"/>
    <property type="evidence" value="ECO:0007669"/>
    <property type="project" value="UniProtKB-SubCell"/>
</dbReference>
<dbReference type="InterPro" id="IPR004154">
    <property type="entry name" value="Anticodon-bd"/>
</dbReference>
<evidence type="ECO:0000256" key="7">
    <source>
        <dbReference type="ARBA" id="ARBA00022833"/>
    </source>
</evidence>
<dbReference type="FunFam" id="3.30.980.10:FF:000005">
    <property type="entry name" value="Threonyl-tRNA synthetase, mitochondrial"/>
    <property type="match status" value="1"/>
</dbReference>
<dbReference type="Pfam" id="PF00587">
    <property type="entry name" value="tRNA-synt_2b"/>
    <property type="match status" value="1"/>
</dbReference>
<dbReference type="PROSITE" id="PS50862">
    <property type="entry name" value="AA_TRNA_LIGASE_II"/>
    <property type="match status" value="1"/>
</dbReference>
<dbReference type="GO" id="GO:0004829">
    <property type="term" value="F:threonine-tRNA ligase activity"/>
    <property type="evidence" value="ECO:0007669"/>
    <property type="project" value="UniProtKB-UniRule"/>
</dbReference>
<keyword evidence="2 13" id="KW-0963">Cytoplasm</keyword>
<evidence type="ECO:0000256" key="13">
    <source>
        <dbReference type="HAMAP-Rule" id="MF_00184"/>
    </source>
</evidence>
<keyword evidence="6 13" id="KW-0547">Nucleotide-binding</keyword>
<evidence type="ECO:0000256" key="8">
    <source>
        <dbReference type="ARBA" id="ARBA00022840"/>
    </source>
</evidence>
<keyword evidence="11 13" id="KW-0030">Aminoacyl-tRNA synthetase</keyword>
<dbReference type="CDD" id="cd00771">
    <property type="entry name" value="ThrRS_core"/>
    <property type="match status" value="1"/>
</dbReference>
<keyword evidence="8 13" id="KW-0067">ATP-binding</keyword>
<evidence type="ECO:0000256" key="9">
    <source>
        <dbReference type="ARBA" id="ARBA00022884"/>
    </source>
</evidence>
<dbReference type="InterPro" id="IPR018163">
    <property type="entry name" value="Thr/Ala-tRNA-synth_IIc_edit"/>
</dbReference>
<dbReference type="InterPro" id="IPR045864">
    <property type="entry name" value="aa-tRNA-synth_II/BPL/LPL"/>
</dbReference>
<dbReference type="Gene3D" id="3.30.54.20">
    <property type="match status" value="1"/>
</dbReference>
<feature type="domain" description="Aminoacyl-transfer RNA synthetases class-II family profile" evidence="14">
    <location>
        <begin position="191"/>
        <end position="489"/>
    </location>
</feature>
<evidence type="ECO:0000256" key="1">
    <source>
        <dbReference type="ARBA" id="ARBA00008226"/>
    </source>
</evidence>
<dbReference type="SUPFAM" id="SSF55186">
    <property type="entry name" value="ThrRS/AlaRS common domain"/>
    <property type="match status" value="1"/>
</dbReference>
<keyword evidence="4 13" id="KW-0436">Ligase</keyword>
<dbReference type="GO" id="GO:0006435">
    <property type="term" value="P:threonyl-tRNA aminoacylation"/>
    <property type="evidence" value="ECO:0007669"/>
    <property type="project" value="UniProtKB-UniRule"/>
</dbReference>
<comment type="catalytic activity">
    <reaction evidence="12 13">
        <text>tRNA(Thr) + L-threonine + ATP = L-threonyl-tRNA(Thr) + AMP + diphosphate + H(+)</text>
        <dbReference type="Rhea" id="RHEA:24624"/>
        <dbReference type="Rhea" id="RHEA-COMP:9670"/>
        <dbReference type="Rhea" id="RHEA-COMP:9704"/>
        <dbReference type="ChEBI" id="CHEBI:15378"/>
        <dbReference type="ChEBI" id="CHEBI:30616"/>
        <dbReference type="ChEBI" id="CHEBI:33019"/>
        <dbReference type="ChEBI" id="CHEBI:57926"/>
        <dbReference type="ChEBI" id="CHEBI:78442"/>
        <dbReference type="ChEBI" id="CHEBI:78534"/>
        <dbReference type="ChEBI" id="CHEBI:456215"/>
        <dbReference type="EC" id="6.1.1.3"/>
    </reaction>
</comment>
<dbReference type="GO" id="GO:0046872">
    <property type="term" value="F:metal ion binding"/>
    <property type="evidence" value="ECO:0007669"/>
    <property type="project" value="UniProtKB-KW"/>
</dbReference>
<reference evidence="15 16" key="1">
    <citation type="journal article" date="2014" name="Nature">
        <title>An environmental bacterial taxon with a large and distinct metabolic repertoire.</title>
        <authorList>
            <person name="Wilson M.C."/>
            <person name="Mori T."/>
            <person name="Ruckert C."/>
            <person name="Uria A.R."/>
            <person name="Helf M.J."/>
            <person name="Takada K."/>
            <person name="Gernert C."/>
            <person name="Steffens U.A."/>
            <person name="Heycke N."/>
            <person name="Schmitt S."/>
            <person name="Rinke C."/>
            <person name="Helfrich E.J."/>
            <person name="Brachmann A.O."/>
            <person name="Gurgui C."/>
            <person name="Wakimoto T."/>
            <person name="Kracht M."/>
            <person name="Crusemann M."/>
            <person name="Hentschel U."/>
            <person name="Abe I."/>
            <person name="Matsunaga S."/>
            <person name="Kalinowski J."/>
            <person name="Takeyama H."/>
            <person name="Piel J."/>
        </authorList>
    </citation>
    <scope>NUCLEOTIDE SEQUENCE [LARGE SCALE GENOMIC DNA]</scope>
    <source>
        <strain evidence="16">TSY1</strain>
    </source>
</reference>
<keyword evidence="16" id="KW-1185">Reference proteome</keyword>
<evidence type="ECO:0000313" key="16">
    <source>
        <dbReference type="Proteomes" id="UP000019141"/>
    </source>
</evidence>
<dbReference type="InterPro" id="IPR006195">
    <property type="entry name" value="aa-tRNA-synth_II"/>
</dbReference>
<keyword evidence="10 13" id="KW-0648">Protein biosynthesis</keyword>
<dbReference type="GO" id="GO:0000049">
    <property type="term" value="F:tRNA binding"/>
    <property type="evidence" value="ECO:0007669"/>
    <property type="project" value="UniProtKB-KW"/>
</dbReference>
<dbReference type="HOGENOM" id="CLU_008554_3_2_7"/>
<dbReference type="HAMAP" id="MF_00184">
    <property type="entry name" value="Thr_tRNA_synth"/>
    <property type="match status" value="1"/>
</dbReference>
<evidence type="ECO:0000313" key="15">
    <source>
        <dbReference type="EMBL" id="ETX01399.1"/>
    </source>
</evidence>
<dbReference type="Pfam" id="PF03129">
    <property type="entry name" value="HGTP_anticodon"/>
    <property type="match status" value="1"/>
</dbReference>
<dbReference type="AlphaFoldDB" id="W4LTM6"/>
<dbReference type="Proteomes" id="UP000019141">
    <property type="component" value="Unassembled WGS sequence"/>
</dbReference>
<dbReference type="Gene3D" id="3.30.930.10">
    <property type="entry name" value="Bira Bifunctional Protein, Domain 2"/>
    <property type="match status" value="1"/>
</dbReference>
<dbReference type="NCBIfam" id="TIGR00418">
    <property type="entry name" value="thrS"/>
    <property type="match status" value="1"/>
</dbReference>
<keyword evidence="9 13" id="KW-0694">RNA-binding</keyword>
<organism evidence="15 16">
    <name type="scientific">Entotheonella factor</name>
    <dbReference type="NCBI Taxonomy" id="1429438"/>
    <lineage>
        <taxon>Bacteria</taxon>
        <taxon>Pseudomonadati</taxon>
        <taxon>Nitrospinota/Tectimicrobiota group</taxon>
        <taxon>Candidatus Tectimicrobiota</taxon>
        <taxon>Candidatus Entotheonellia</taxon>
        <taxon>Candidatus Entotheonellales</taxon>
        <taxon>Candidatus Entotheonellaceae</taxon>
        <taxon>Candidatus Entotheonella</taxon>
    </lineage>
</organism>
<dbReference type="PATRIC" id="fig|1429438.4.peg.1607"/>
<evidence type="ECO:0000256" key="5">
    <source>
        <dbReference type="ARBA" id="ARBA00022723"/>
    </source>
</evidence>
<dbReference type="InterPro" id="IPR036621">
    <property type="entry name" value="Anticodon-bd_dom_sf"/>
</dbReference>
<dbReference type="FunFam" id="3.30.930.10:FF:000002">
    <property type="entry name" value="Threonine--tRNA ligase"/>
    <property type="match status" value="1"/>
</dbReference>
<dbReference type="Pfam" id="PF07973">
    <property type="entry name" value="tRNA_SAD"/>
    <property type="match status" value="1"/>
</dbReference>
<dbReference type="FunFam" id="3.40.50.800:FF:000001">
    <property type="entry name" value="Threonine--tRNA ligase"/>
    <property type="match status" value="1"/>
</dbReference>
<dbReference type="EC" id="6.1.1.3" evidence="13"/>
<proteinExistence type="inferred from homology"/>
<dbReference type="Gene3D" id="3.40.50.800">
    <property type="entry name" value="Anticodon-binding domain"/>
    <property type="match status" value="1"/>
</dbReference>
<dbReference type="InterPro" id="IPR002314">
    <property type="entry name" value="aa-tRNA-synt_IIb"/>
</dbReference>
<comment type="similarity">
    <text evidence="1 13">Belongs to the class-II aminoacyl-tRNA synthetase family.</text>
</comment>
<evidence type="ECO:0000256" key="3">
    <source>
        <dbReference type="ARBA" id="ARBA00022555"/>
    </source>
</evidence>
<dbReference type="EMBL" id="AZHW01000234">
    <property type="protein sequence ID" value="ETX01399.1"/>
    <property type="molecule type" value="Genomic_DNA"/>
</dbReference>
<dbReference type="SMART" id="SM00863">
    <property type="entry name" value="tRNA_SAD"/>
    <property type="match status" value="1"/>
</dbReference>
<protein>
    <recommendedName>
        <fullName evidence="13">Threonine--tRNA ligase</fullName>
        <ecNumber evidence="13">6.1.1.3</ecNumber>
    </recommendedName>
    <alternativeName>
        <fullName evidence="13">Threonyl-tRNA synthetase</fullName>
        <shortName evidence="13">ThrRS</shortName>
    </alternativeName>
</protein>
<comment type="caution">
    <text evidence="13">Lacks conserved residue(s) required for the propagation of feature annotation.</text>
</comment>
<evidence type="ECO:0000256" key="6">
    <source>
        <dbReference type="ARBA" id="ARBA00022741"/>
    </source>
</evidence>
<dbReference type="CDD" id="cd00860">
    <property type="entry name" value="ThrRS_anticodon"/>
    <property type="match status" value="1"/>
</dbReference>
<keyword evidence="3 13" id="KW-0820">tRNA-binding</keyword>
<gene>
    <name evidence="13" type="primary">thrS</name>
    <name evidence="15" type="ORF">ETSY1_07485</name>
</gene>
<feature type="binding site" evidence="13">
    <location>
        <position position="284"/>
    </location>
    <ligand>
        <name>Zn(2+)</name>
        <dbReference type="ChEBI" id="CHEBI:29105"/>
        <note>catalytic</note>
    </ligand>
</feature>
<evidence type="ECO:0000256" key="10">
    <source>
        <dbReference type="ARBA" id="ARBA00022917"/>
    </source>
</evidence>
<evidence type="ECO:0000256" key="4">
    <source>
        <dbReference type="ARBA" id="ARBA00022598"/>
    </source>
</evidence>
<comment type="subcellular location">
    <subcellularLocation>
        <location evidence="13">Cytoplasm</location>
    </subcellularLocation>
</comment>
<feature type="binding site" evidence="13">
    <location>
        <position position="466"/>
    </location>
    <ligand>
        <name>Zn(2+)</name>
        <dbReference type="ChEBI" id="CHEBI:29105"/>
        <note>catalytic</note>
    </ligand>
</feature>
<dbReference type="PRINTS" id="PR01047">
    <property type="entry name" value="TRNASYNTHTHR"/>
</dbReference>
<sequence length="594" mass="68374">MSEPLDSHVDLASVSKDERLALMRHSAAHVLAEAMLDLIPDAELGIGPPIDTGFYYDFRLSRPLTQEDLGWLEERMRQSIASQHAFQMSKVTRSEAETRWKQQPFKLDLLKDLEDNNITHCTHAEFTDLCRGGHVNHTGEIPVFKLMSIAGAYWRGSEKNPQLQRIYGALFETEEELAAYEAQLEEARRRDHRRIGRDLKLFDLYDEVGPGHVVWLPAGATIRRELERWVEDLEIEHGYDHVITPVIAKRELYIRSGHWDHYQDAMYPIMEREGEQYCLRPMNCPHHIMILASEQHSYREYPIRIAELGNMHRWEKSGQVSGMSRVRIMTLNDAHIFCTDVEMVEREVEGVLRLMEHAYGVLGLTDYTYRLSLGDPNNHEKYVDNPPMWEAGEALLRRVLQRLELDFYEAPDEAAFYGPKIDVQFQTAAGKDESLVTVQVDFHLPTQFELEYVTEDGGRARPIIVHRGLLSTMERMVALLIEQYEGAFPLWLAPTQAAIIPIADRHVPYAEEVAARLKSHRLRVEVDTRSERMNAKIRTAQLRKIPYMFVVGDREEEAQTASLRVRGGGNLGVMSLDDIVTKLVHERDTKALTP</sequence>
<comment type="cofactor">
    <cofactor evidence="13">
        <name>Zn(2+)</name>
        <dbReference type="ChEBI" id="CHEBI:29105"/>
    </cofactor>
    <text evidence="13">Binds 1 zinc ion per subunit.</text>
</comment>
<keyword evidence="5 13" id="KW-0479">Metal-binding</keyword>
<name>W4LTM6_ENTF1</name>
<dbReference type="PANTHER" id="PTHR11451:SF56">
    <property type="entry name" value="THREONINE--TRNA LIGASE 1"/>
    <property type="match status" value="1"/>
</dbReference>
<feature type="binding site" evidence="13">
    <location>
        <position position="335"/>
    </location>
    <ligand>
        <name>Zn(2+)</name>
        <dbReference type="ChEBI" id="CHEBI:29105"/>
        <note>catalytic</note>
    </ligand>
</feature>
<keyword evidence="7 13" id="KW-0862">Zinc</keyword>
<comment type="subunit">
    <text evidence="13">Homodimer.</text>
</comment>
<dbReference type="InterPro" id="IPR047246">
    <property type="entry name" value="ThrRS_anticodon"/>
</dbReference>
<dbReference type="GO" id="GO:0005524">
    <property type="term" value="F:ATP binding"/>
    <property type="evidence" value="ECO:0007669"/>
    <property type="project" value="UniProtKB-UniRule"/>
</dbReference>
<accession>W4LTM6</accession>
<comment type="caution">
    <text evidence="15">The sequence shown here is derived from an EMBL/GenBank/DDBJ whole genome shotgun (WGS) entry which is preliminary data.</text>
</comment>
<evidence type="ECO:0000256" key="12">
    <source>
        <dbReference type="ARBA" id="ARBA00049515"/>
    </source>
</evidence>